<accession>A0ABP7NAZ9</accession>
<name>A0ABP7NAZ9_9GAMM</name>
<dbReference type="Proteomes" id="UP001501565">
    <property type="component" value="Unassembled WGS sequence"/>
</dbReference>
<keyword evidence="2" id="KW-1185">Reference proteome</keyword>
<proteinExistence type="predicted"/>
<dbReference type="EMBL" id="BAABBN010000015">
    <property type="protein sequence ID" value="GAA3941674.1"/>
    <property type="molecule type" value="Genomic_DNA"/>
</dbReference>
<sequence length="324" mass="37540">MNVKDAKTPSSVKQIVAANIGQVLTPDNRLTAKHDLEEGYQYRMLTLDSEEEESPRYIYRLTKVDGDFLYFSTVDKYGRESFKDYERFRFGQLSKLKKNNSYKADDYNHCLFTIGECAYKNFFGKEQVIETTFRDGVWISNEPYGRDKRQVVFRVYKTDGLPLYEYSVWPEGTTLEKRRVEIDQSYGLTFDVTKTTRGMPVARAVCIDAEETRRIGVEIRLESTDGKAITKHRRFIAQLEEFVSSDPCLPRLSRSTIQQVKGNGWIFDKPNGEIIIDTINEGISAYTLASFSMGNFDQWYSLTSKRLKDYFEPKGIKAYIKVDP</sequence>
<protein>
    <submittedName>
        <fullName evidence="1">Uncharacterized protein</fullName>
    </submittedName>
</protein>
<evidence type="ECO:0000313" key="2">
    <source>
        <dbReference type="Proteomes" id="UP001501565"/>
    </source>
</evidence>
<organism evidence="1 2">
    <name type="scientific">Litoribacillus peritrichatus</name>
    <dbReference type="NCBI Taxonomy" id="718191"/>
    <lineage>
        <taxon>Bacteria</taxon>
        <taxon>Pseudomonadati</taxon>
        <taxon>Pseudomonadota</taxon>
        <taxon>Gammaproteobacteria</taxon>
        <taxon>Oceanospirillales</taxon>
        <taxon>Oceanospirillaceae</taxon>
        <taxon>Litoribacillus</taxon>
    </lineage>
</organism>
<reference evidence="2" key="1">
    <citation type="journal article" date="2019" name="Int. J. Syst. Evol. Microbiol.">
        <title>The Global Catalogue of Microorganisms (GCM) 10K type strain sequencing project: providing services to taxonomists for standard genome sequencing and annotation.</title>
        <authorList>
            <consortium name="The Broad Institute Genomics Platform"/>
            <consortium name="The Broad Institute Genome Sequencing Center for Infectious Disease"/>
            <person name="Wu L."/>
            <person name="Ma J."/>
        </authorList>
    </citation>
    <scope>NUCLEOTIDE SEQUENCE [LARGE SCALE GENOMIC DNA]</scope>
    <source>
        <strain evidence="2">JCM 17551</strain>
    </source>
</reference>
<evidence type="ECO:0000313" key="1">
    <source>
        <dbReference type="EMBL" id="GAA3941674.1"/>
    </source>
</evidence>
<gene>
    <name evidence="1" type="ORF">GCM10022277_41990</name>
</gene>
<comment type="caution">
    <text evidence="1">The sequence shown here is derived from an EMBL/GenBank/DDBJ whole genome shotgun (WGS) entry which is preliminary data.</text>
</comment>
<dbReference type="RefSeq" id="WP_344800619.1">
    <property type="nucleotide sequence ID" value="NZ_BAABBN010000015.1"/>
</dbReference>